<sequence>MVVPVEELTRFIKEAMVAVGTVQEHAEQMADVLVAADCRGHYSHGLNRLEMYVTDVESKTTDANAKPVVLKESPATAWVDGNNGLGPVVGSFCMQLAITKAKSVGVGWVAAKRSNHYGIAGWYARTALEHGLLGMSFTNTSPLMGPTRATKAALGTNPLSLAAPGKSGDSFVLDMATTAVAVGKIEVQRRKGEPITEGWAQDAQGQSTTDADLAFKTKCLMPLGGPEITSGYKGYGLGLLVETFCGILSGKADPFKPVMVPGDPERNHMKLVDEEGGVPYHENQLKASEGTPDRLLPRPCKIAIDYLLPYCGSVTSAPDTASLYTSGAARGRCCAVPCVTARNSYIYDVAFLYGFTTHNYVRLVAMVSSTGHYGPAIAQVCNWSSLTRTVTHMYNTALAVRVTVHTRQPILDGQYWLRDCDSGCNRLQLAHDRQRLYAERFSKISRHVLQIALVAFGSFKICF</sequence>
<dbReference type="InterPro" id="IPR036111">
    <property type="entry name" value="Mal/L-sulfo/L-lacto_DH-like_sf"/>
</dbReference>
<comment type="similarity">
    <text evidence="1">Belongs to the LDH2/MDH2 oxidoreductase family.</text>
</comment>
<dbReference type="Gene3D" id="3.30.1370.60">
    <property type="entry name" value="Hypothetical oxidoreductase yiak, domain 2"/>
    <property type="match status" value="1"/>
</dbReference>
<evidence type="ECO:0000256" key="1">
    <source>
        <dbReference type="ARBA" id="ARBA00006056"/>
    </source>
</evidence>
<dbReference type="EMBL" id="BLKM01000121">
    <property type="protein sequence ID" value="GFG29274.1"/>
    <property type="molecule type" value="Genomic_DNA"/>
</dbReference>
<reference evidence="4" key="1">
    <citation type="submission" date="2020-01" db="EMBL/GenBank/DDBJ databases">
        <title>Draft genome sequence of the Termite Coptotermes fromosanus.</title>
        <authorList>
            <person name="Itakura S."/>
            <person name="Yosikawa Y."/>
            <person name="Umezawa K."/>
        </authorList>
    </citation>
    <scope>NUCLEOTIDE SEQUENCE [LARGE SCALE GENOMIC DNA]</scope>
</reference>
<proteinExistence type="inferred from homology"/>
<dbReference type="SUPFAM" id="SSF89733">
    <property type="entry name" value="L-sulfolactate dehydrogenase-like"/>
    <property type="match status" value="1"/>
</dbReference>
<protein>
    <recommendedName>
        <fullName evidence="5">Malate dehydrogenase</fullName>
    </recommendedName>
</protein>
<dbReference type="GO" id="GO:0016491">
    <property type="term" value="F:oxidoreductase activity"/>
    <property type="evidence" value="ECO:0007669"/>
    <property type="project" value="UniProtKB-KW"/>
</dbReference>
<organism evidence="3 4">
    <name type="scientific">Coptotermes formosanus</name>
    <name type="common">Formosan subterranean termite</name>
    <dbReference type="NCBI Taxonomy" id="36987"/>
    <lineage>
        <taxon>Eukaryota</taxon>
        <taxon>Metazoa</taxon>
        <taxon>Ecdysozoa</taxon>
        <taxon>Arthropoda</taxon>
        <taxon>Hexapoda</taxon>
        <taxon>Insecta</taxon>
        <taxon>Pterygota</taxon>
        <taxon>Neoptera</taxon>
        <taxon>Polyneoptera</taxon>
        <taxon>Dictyoptera</taxon>
        <taxon>Blattodea</taxon>
        <taxon>Blattoidea</taxon>
        <taxon>Termitoidae</taxon>
        <taxon>Rhinotermitidae</taxon>
        <taxon>Coptotermes</taxon>
    </lineage>
</organism>
<gene>
    <name evidence="3" type="ORF">Cfor_07951</name>
</gene>
<dbReference type="Gene3D" id="1.10.1530.10">
    <property type="match status" value="1"/>
</dbReference>
<dbReference type="Pfam" id="PF02615">
    <property type="entry name" value="Ldh_2"/>
    <property type="match status" value="1"/>
</dbReference>
<keyword evidence="4" id="KW-1185">Reference proteome</keyword>
<name>A0A6L2PA63_COPFO</name>
<dbReference type="AlphaFoldDB" id="A0A6L2PA63"/>
<dbReference type="Proteomes" id="UP000502823">
    <property type="component" value="Unassembled WGS sequence"/>
</dbReference>
<dbReference type="OrthoDB" id="7881616at2759"/>
<evidence type="ECO:0000256" key="2">
    <source>
        <dbReference type="ARBA" id="ARBA00023002"/>
    </source>
</evidence>
<evidence type="ECO:0000313" key="3">
    <source>
        <dbReference type="EMBL" id="GFG29274.1"/>
    </source>
</evidence>
<dbReference type="PANTHER" id="PTHR11091">
    <property type="entry name" value="OXIDOREDUCTASE-RELATED"/>
    <property type="match status" value="1"/>
</dbReference>
<dbReference type="InParanoid" id="A0A6L2PA63"/>
<evidence type="ECO:0000313" key="4">
    <source>
        <dbReference type="Proteomes" id="UP000502823"/>
    </source>
</evidence>
<dbReference type="InterPro" id="IPR043144">
    <property type="entry name" value="Mal/L-sulf/L-lact_DH-like_ah"/>
</dbReference>
<dbReference type="InterPro" id="IPR003767">
    <property type="entry name" value="Malate/L-lactate_DH-like"/>
</dbReference>
<evidence type="ECO:0008006" key="5">
    <source>
        <dbReference type="Google" id="ProtNLM"/>
    </source>
</evidence>
<accession>A0A6L2PA63</accession>
<keyword evidence="2" id="KW-0560">Oxidoreductase</keyword>
<dbReference type="InterPro" id="IPR043143">
    <property type="entry name" value="Mal/L-sulf/L-lact_DH-like_NADP"/>
</dbReference>
<comment type="caution">
    <text evidence="3">The sequence shown here is derived from an EMBL/GenBank/DDBJ whole genome shotgun (WGS) entry which is preliminary data.</text>
</comment>
<dbReference type="PANTHER" id="PTHR11091:SF0">
    <property type="entry name" value="MALATE DEHYDROGENASE"/>
    <property type="match status" value="1"/>
</dbReference>